<evidence type="ECO:0000313" key="1">
    <source>
        <dbReference type="EMBL" id="CAH2245040.1"/>
    </source>
</evidence>
<sequence length="229" mass="26329">MESVLSSDDSYDQEIKTLKNQLGEYGLDEDNLSKQEMVDLLKALQFSKTTVQDDESLKLEDDSACKSPSKVIMKRRYLNVKDRRMPWSLLPNTLTPAEKARTLAAYIKVMSLNNYRQARQSVNLLAWPLPIQIIESTRVQPLRSTRSGRSVPVYTDFDEDSSDFDQVITKTKRRKISCDDQNEAAITKKGLSLKRKFPKDENVRPLKEAKIIEIHKSESDIHDVYSIDD</sequence>
<evidence type="ECO:0000313" key="2">
    <source>
        <dbReference type="Proteomes" id="UP000838756"/>
    </source>
</evidence>
<name>A0A8S4S4Y8_9NEOP</name>
<dbReference type="Proteomes" id="UP000838756">
    <property type="component" value="Unassembled WGS sequence"/>
</dbReference>
<accession>A0A8S4S4Y8</accession>
<proteinExistence type="predicted"/>
<gene>
    <name evidence="1" type="primary">jg17437</name>
    <name evidence="1" type="ORF">PAEG_LOCUS20920</name>
</gene>
<dbReference type="EMBL" id="CAKXAJ010025888">
    <property type="protein sequence ID" value="CAH2245040.1"/>
    <property type="molecule type" value="Genomic_DNA"/>
</dbReference>
<dbReference type="AlphaFoldDB" id="A0A8S4S4Y8"/>
<reference evidence="1" key="1">
    <citation type="submission" date="2022-03" db="EMBL/GenBank/DDBJ databases">
        <authorList>
            <person name="Lindestad O."/>
        </authorList>
    </citation>
    <scope>NUCLEOTIDE SEQUENCE</scope>
</reference>
<protein>
    <submittedName>
        <fullName evidence="1">Jg17437 protein</fullName>
    </submittedName>
</protein>
<keyword evidence="2" id="KW-1185">Reference proteome</keyword>
<organism evidence="1 2">
    <name type="scientific">Pararge aegeria aegeria</name>
    <dbReference type="NCBI Taxonomy" id="348720"/>
    <lineage>
        <taxon>Eukaryota</taxon>
        <taxon>Metazoa</taxon>
        <taxon>Ecdysozoa</taxon>
        <taxon>Arthropoda</taxon>
        <taxon>Hexapoda</taxon>
        <taxon>Insecta</taxon>
        <taxon>Pterygota</taxon>
        <taxon>Neoptera</taxon>
        <taxon>Endopterygota</taxon>
        <taxon>Lepidoptera</taxon>
        <taxon>Glossata</taxon>
        <taxon>Ditrysia</taxon>
        <taxon>Papilionoidea</taxon>
        <taxon>Nymphalidae</taxon>
        <taxon>Satyrinae</taxon>
        <taxon>Satyrini</taxon>
        <taxon>Parargina</taxon>
        <taxon>Pararge</taxon>
    </lineage>
</organism>
<dbReference type="OrthoDB" id="7485262at2759"/>
<comment type="caution">
    <text evidence="1">The sequence shown here is derived from an EMBL/GenBank/DDBJ whole genome shotgun (WGS) entry which is preliminary data.</text>
</comment>